<evidence type="ECO:0000313" key="2">
    <source>
        <dbReference type="Proteomes" id="UP000265515"/>
    </source>
</evidence>
<dbReference type="Pfam" id="PF06314">
    <property type="entry name" value="ADC"/>
    <property type="match status" value="1"/>
</dbReference>
<dbReference type="InterPro" id="IPR023375">
    <property type="entry name" value="ADC_dom_sf"/>
</dbReference>
<protein>
    <recommendedName>
        <fullName evidence="3">Acetoacetate decarboxylase</fullName>
    </recommendedName>
</protein>
<proteinExistence type="predicted"/>
<comment type="caution">
    <text evidence="1">The sequence shown here is derived from an EMBL/GenBank/DDBJ whole genome shotgun (WGS) entry which is preliminary data.</text>
</comment>
<reference evidence="1 2" key="1">
    <citation type="journal article" date="2018" name="Cell">
        <title>The Chara Genome: Secondary Complexity and Implications for Plant Terrestrialization.</title>
        <authorList>
            <person name="Nishiyama T."/>
            <person name="Sakayama H."/>
            <person name="Vries J.D."/>
            <person name="Buschmann H."/>
            <person name="Saint-Marcoux D."/>
            <person name="Ullrich K.K."/>
            <person name="Haas F.B."/>
            <person name="Vanderstraeten L."/>
            <person name="Becker D."/>
            <person name="Lang D."/>
            <person name="Vosolsobe S."/>
            <person name="Rombauts S."/>
            <person name="Wilhelmsson P.K.I."/>
            <person name="Janitza P."/>
            <person name="Kern R."/>
            <person name="Heyl A."/>
            <person name="Rumpler F."/>
            <person name="Villalobos L.I.A.C."/>
            <person name="Clay J.M."/>
            <person name="Skokan R."/>
            <person name="Toyoda A."/>
            <person name="Suzuki Y."/>
            <person name="Kagoshima H."/>
            <person name="Schijlen E."/>
            <person name="Tajeshwar N."/>
            <person name="Catarino B."/>
            <person name="Hetherington A.J."/>
            <person name="Saltykova A."/>
            <person name="Bonnot C."/>
            <person name="Breuninger H."/>
            <person name="Symeonidi A."/>
            <person name="Radhakrishnan G.V."/>
            <person name="Van Nieuwerburgh F."/>
            <person name="Deforce D."/>
            <person name="Chang C."/>
            <person name="Karol K.G."/>
            <person name="Hedrich R."/>
            <person name="Ulvskov P."/>
            <person name="Glockner G."/>
            <person name="Delwiche C.F."/>
            <person name="Petrasek J."/>
            <person name="Van de Peer Y."/>
            <person name="Friml J."/>
            <person name="Beilby M."/>
            <person name="Dolan L."/>
            <person name="Kohara Y."/>
            <person name="Sugano S."/>
            <person name="Fujiyama A."/>
            <person name="Delaux P.-M."/>
            <person name="Quint M."/>
            <person name="TheiBen G."/>
            <person name="Hagemann M."/>
            <person name="Harholt J."/>
            <person name="Dunand C."/>
            <person name="Zachgo S."/>
            <person name="Langdale J."/>
            <person name="Maumus F."/>
            <person name="Straeten D.V.D."/>
            <person name="Gould S.B."/>
            <person name="Rensing S.A."/>
        </authorList>
    </citation>
    <scope>NUCLEOTIDE SEQUENCE [LARGE SCALE GENOMIC DNA]</scope>
    <source>
        <strain evidence="1 2">S276</strain>
    </source>
</reference>
<dbReference type="EMBL" id="BFEA01000400">
    <property type="protein sequence ID" value="GBG82243.1"/>
    <property type="molecule type" value="Genomic_DNA"/>
</dbReference>
<keyword evidence="2" id="KW-1185">Reference proteome</keyword>
<dbReference type="Proteomes" id="UP000265515">
    <property type="component" value="Unassembled WGS sequence"/>
</dbReference>
<dbReference type="Gene3D" id="2.40.400.10">
    <property type="entry name" value="Acetoacetate decarboxylase-like"/>
    <property type="match status" value="1"/>
</dbReference>
<gene>
    <name evidence="1" type="ORF">CBR_g34526</name>
</gene>
<organism evidence="1 2">
    <name type="scientific">Chara braunii</name>
    <name type="common">Braun's stonewort</name>
    <dbReference type="NCBI Taxonomy" id="69332"/>
    <lineage>
        <taxon>Eukaryota</taxon>
        <taxon>Viridiplantae</taxon>
        <taxon>Streptophyta</taxon>
        <taxon>Charophyceae</taxon>
        <taxon>Charales</taxon>
        <taxon>Characeae</taxon>
        <taxon>Chara</taxon>
    </lineage>
</organism>
<dbReference type="Gramene" id="GBG82243">
    <property type="protein sequence ID" value="GBG82243"/>
    <property type="gene ID" value="CBR_g34526"/>
</dbReference>
<sequence>MSADVAPSGPSKNYPPEPWRMRGNMSLSLWRVPKQSLPEVPPGTKPVLLGGKGLVGTAWVVYGPGSAVRVYNELFAGVLVTRGIWPRVNIPQIWVDSVPSNEGARALWGVPKEMGTFKISENARENGRGNARETRASLQGIVSATMSDRLSLPGKWPVRLKFVHSLRGMLKDCPMVVRSKLTVRNAEYDVDKSGPLTWLRGNRPFFTLGLPDFDMLIGDKPIVKGE</sequence>
<dbReference type="SUPFAM" id="SSF160104">
    <property type="entry name" value="Acetoacetate decarboxylase-like"/>
    <property type="match status" value="1"/>
</dbReference>
<name>A0A388LJ26_CHABU</name>
<evidence type="ECO:0008006" key="3">
    <source>
        <dbReference type="Google" id="ProtNLM"/>
    </source>
</evidence>
<dbReference type="GO" id="GO:0016829">
    <property type="term" value="F:lyase activity"/>
    <property type="evidence" value="ECO:0007669"/>
    <property type="project" value="InterPro"/>
</dbReference>
<dbReference type="InterPro" id="IPR010451">
    <property type="entry name" value="Acetoacetate_decarboxylase"/>
</dbReference>
<evidence type="ECO:0000313" key="1">
    <source>
        <dbReference type="EMBL" id="GBG82243.1"/>
    </source>
</evidence>
<accession>A0A388LJ26</accession>
<dbReference type="AlphaFoldDB" id="A0A388LJ26"/>